<dbReference type="Pfam" id="PF00107">
    <property type="entry name" value="ADH_zinc_N"/>
    <property type="match status" value="1"/>
</dbReference>
<evidence type="ECO:0000256" key="2">
    <source>
        <dbReference type="ARBA" id="ARBA00022857"/>
    </source>
</evidence>
<evidence type="ECO:0000313" key="7">
    <source>
        <dbReference type="EMBL" id="KAA1192837.1"/>
    </source>
</evidence>
<sequence length="323" mass="34541">MVRAVRIEQTGGPEVMQFADVPLEAPGAGMVTVRNHCIGLNYIDTYHRSGLYPLPLPTGLGLEAAGEVVAVGEGADLRIGDRVAYCSAGFGAYSEAINLPAARLVRVPEGITFEQAAACLLKGQTTEYLLQRTYPLQAGETCLFHAAAGGVGLLFGQWAASIGATTIGTVSTAEKAALARAHGYTHVINYSEENVLERVLEITGGEKLPVVYDGVGKDTFFLSLDCLQPRGLMVSFGNASGAPDALDLQELSMRGSLYITRPTMLSYTATTDELRQSSDDLFTRVLSGDVRVEINQRYALADVQQAHRDLQARKTTGSTILIP</sequence>
<dbReference type="Proteomes" id="UP000323708">
    <property type="component" value="Unassembled WGS sequence"/>
</dbReference>
<dbReference type="AlphaFoldDB" id="A0A5B0X2R3"/>
<evidence type="ECO:0000256" key="1">
    <source>
        <dbReference type="ARBA" id="ARBA00010371"/>
    </source>
</evidence>
<dbReference type="RefSeq" id="WP_149611120.1">
    <property type="nucleotide sequence ID" value="NZ_VTUX01000003.1"/>
</dbReference>
<reference evidence="7 8" key="1">
    <citation type="submission" date="2019-09" db="EMBL/GenBank/DDBJ databases">
        <authorList>
            <person name="Chen X.-Y."/>
        </authorList>
    </citation>
    <scope>NUCLEOTIDE SEQUENCE [LARGE SCALE GENOMIC DNA]</scope>
    <source>
        <strain evidence="7 8">NY5</strain>
    </source>
</reference>
<dbReference type="PANTHER" id="PTHR48106">
    <property type="entry name" value="QUINONE OXIDOREDUCTASE PIG3-RELATED"/>
    <property type="match status" value="1"/>
</dbReference>
<dbReference type="SUPFAM" id="SSF51735">
    <property type="entry name" value="NAD(P)-binding Rossmann-fold domains"/>
    <property type="match status" value="1"/>
</dbReference>
<dbReference type="FunFam" id="3.40.50.720:FF:000053">
    <property type="entry name" value="Quinone oxidoreductase 1"/>
    <property type="match status" value="1"/>
</dbReference>
<evidence type="ECO:0000256" key="4">
    <source>
        <dbReference type="ARBA" id="ARBA00038919"/>
    </source>
</evidence>
<dbReference type="EC" id="1.6.5.5" evidence="4"/>
<name>A0A5B0X2R3_9GAMM</name>
<feature type="domain" description="Enoyl reductase (ER)" evidence="6">
    <location>
        <begin position="11"/>
        <end position="321"/>
    </location>
</feature>
<keyword evidence="2" id="KW-0521">NADP</keyword>
<dbReference type="PANTHER" id="PTHR48106:SF13">
    <property type="entry name" value="QUINONE OXIDOREDUCTASE-RELATED"/>
    <property type="match status" value="1"/>
</dbReference>
<dbReference type="InterPro" id="IPR011032">
    <property type="entry name" value="GroES-like_sf"/>
</dbReference>
<gene>
    <name evidence="7" type="ORF">F0M18_09295</name>
</gene>
<keyword evidence="3" id="KW-0560">Oxidoreductase</keyword>
<evidence type="ECO:0000256" key="3">
    <source>
        <dbReference type="ARBA" id="ARBA00023002"/>
    </source>
</evidence>
<dbReference type="InterPro" id="IPR047618">
    <property type="entry name" value="QOR-like"/>
</dbReference>
<dbReference type="InterPro" id="IPR013154">
    <property type="entry name" value="ADH-like_N"/>
</dbReference>
<evidence type="ECO:0000313" key="8">
    <source>
        <dbReference type="Proteomes" id="UP000323708"/>
    </source>
</evidence>
<dbReference type="GO" id="GO:0070402">
    <property type="term" value="F:NADPH binding"/>
    <property type="evidence" value="ECO:0007669"/>
    <property type="project" value="TreeGrafter"/>
</dbReference>
<dbReference type="GO" id="GO:0003960">
    <property type="term" value="F:quinone reductase (NADPH) activity"/>
    <property type="evidence" value="ECO:0007669"/>
    <property type="project" value="UniProtKB-EC"/>
</dbReference>
<dbReference type="Gene3D" id="3.90.180.10">
    <property type="entry name" value="Medium-chain alcohol dehydrogenases, catalytic domain"/>
    <property type="match status" value="1"/>
</dbReference>
<accession>A0A5B0X2R3</accession>
<evidence type="ECO:0000259" key="6">
    <source>
        <dbReference type="SMART" id="SM00829"/>
    </source>
</evidence>
<organism evidence="7 8">
    <name type="scientific">Pseudohalioglobus sediminis</name>
    <dbReference type="NCBI Taxonomy" id="2606449"/>
    <lineage>
        <taxon>Bacteria</taxon>
        <taxon>Pseudomonadati</taxon>
        <taxon>Pseudomonadota</taxon>
        <taxon>Gammaproteobacteria</taxon>
        <taxon>Cellvibrionales</taxon>
        <taxon>Halieaceae</taxon>
        <taxon>Pseudohalioglobus</taxon>
    </lineage>
</organism>
<dbReference type="SMART" id="SM00829">
    <property type="entry name" value="PKS_ER"/>
    <property type="match status" value="1"/>
</dbReference>
<comment type="caution">
    <text evidence="7">The sequence shown here is derived from an EMBL/GenBank/DDBJ whole genome shotgun (WGS) entry which is preliminary data.</text>
</comment>
<dbReference type="InterPro" id="IPR013149">
    <property type="entry name" value="ADH-like_C"/>
</dbReference>
<evidence type="ECO:0000256" key="5">
    <source>
        <dbReference type="ARBA" id="ARBA00048980"/>
    </source>
</evidence>
<comment type="similarity">
    <text evidence="1">Belongs to the zinc-containing alcohol dehydrogenase family. Quinone oxidoreductase subfamily.</text>
</comment>
<comment type="catalytic activity">
    <reaction evidence="5">
        <text>2 a quinone + NADPH + H(+) = 2 a 1,4-benzosemiquinone + NADP(+)</text>
        <dbReference type="Rhea" id="RHEA:14269"/>
        <dbReference type="ChEBI" id="CHEBI:15378"/>
        <dbReference type="ChEBI" id="CHEBI:57783"/>
        <dbReference type="ChEBI" id="CHEBI:58349"/>
        <dbReference type="ChEBI" id="CHEBI:132124"/>
        <dbReference type="ChEBI" id="CHEBI:134225"/>
        <dbReference type="EC" id="1.6.5.5"/>
    </reaction>
</comment>
<dbReference type="CDD" id="cd05286">
    <property type="entry name" value="QOR2"/>
    <property type="match status" value="1"/>
</dbReference>
<keyword evidence="8" id="KW-1185">Reference proteome</keyword>
<dbReference type="SUPFAM" id="SSF50129">
    <property type="entry name" value="GroES-like"/>
    <property type="match status" value="1"/>
</dbReference>
<protein>
    <recommendedName>
        <fullName evidence="4">NADPH:quinone reductase</fullName>
        <ecNumber evidence="4">1.6.5.5</ecNumber>
    </recommendedName>
</protein>
<dbReference type="GO" id="GO:0005829">
    <property type="term" value="C:cytosol"/>
    <property type="evidence" value="ECO:0007669"/>
    <property type="project" value="TreeGrafter"/>
</dbReference>
<dbReference type="InterPro" id="IPR036291">
    <property type="entry name" value="NAD(P)-bd_dom_sf"/>
</dbReference>
<proteinExistence type="inferred from homology"/>
<dbReference type="GO" id="GO:0035925">
    <property type="term" value="F:mRNA 3'-UTR AU-rich region binding"/>
    <property type="evidence" value="ECO:0007669"/>
    <property type="project" value="TreeGrafter"/>
</dbReference>
<dbReference type="InterPro" id="IPR020843">
    <property type="entry name" value="ER"/>
</dbReference>
<dbReference type="EMBL" id="VTUX01000003">
    <property type="protein sequence ID" value="KAA1192837.1"/>
    <property type="molecule type" value="Genomic_DNA"/>
</dbReference>
<dbReference type="Pfam" id="PF08240">
    <property type="entry name" value="ADH_N"/>
    <property type="match status" value="1"/>
</dbReference>
<dbReference type="NCBIfam" id="NF008024">
    <property type="entry name" value="PRK10754.1"/>
    <property type="match status" value="1"/>
</dbReference>
<dbReference type="Gene3D" id="3.40.50.720">
    <property type="entry name" value="NAD(P)-binding Rossmann-like Domain"/>
    <property type="match status" value="1"/>
</dbReference>